<evidence type="ECO:0000313" key="3">
    <source>
        <dbReference type="Proteomes" id="UP000683246"/>
    </source>
</evidence>
<keyword evidence="1" id="KW-1133">Transmembrane helix</keyword>
<keyword evidence="1" id="KW-0812">Transmembrane</keyword>
<organism evidence="2 3">
    <name type="scientific">Vallitalea pronyensis</name>
    <dbReference type="NCBI Taxonomy" id="1348613"/>
    <lineage>
        <taxon>Bacteria</taxon>
        <taxon>Bacillati</taxon>
        <taxon>Bacillota</taxon>
        <taxon>Clostridia</taxon>
        <taxon>Lachnospirales</taxon>
        <taxon>Vallitaleaceae</taxon>
        <taxon>Vallitalea</taxon>
    </lineage>
</organism>
<keyword evidence="1" id="KW-0472">Membrane</keyword>
<accession>A0A8J8MMG8</accession>
<reference evidence="2" key="1">
    <citation type="submission" date="2020-07" db="EMBL/GenBank/DDBJ databases">
        <title>Vallitalea pronyensis genome.</title>
        <authorList>
            <person name="Postec A."/>
        </authorList>
    </citation>
    <scope>NUCLEOTIDE SEQUENCE</scope>
    <source>
        <strain evidence="2">FatNI3</strain>
    </source>
</reference>
<proteinExistence type="predicted"/>
<evidence type="ECO:0000313" key="2">
    <source>
        <dbReference type="EMBL" id="QUI24572.1"/>
    </source>
</evidence>
<sequence>MIRFLGGENEQVSVFFIFVLCCVMLTTIGFLISALNAVCIELRDLRSECVKKEDTKQK</sequence>
<evidence type="ECO:0000256" key="1">
    <source>
        <dbReference type="SAM" id="Phobius"/>
    </source>
</evidence>
<dbReference type="EMBL" id="CP058649">
    <property type="protein sequence ID" value="QUI24572.1"/>
    <property type="molecule type" value="Genomic_DNA"/>
</dbReference>
<dbReference type="Proteomes" id="UP000683246">
    <property type="component" value="Chromosome"/>
</dbReference>
<dbReference type="RefSeq" id="WP_212695265.1">
    <property type="nucleotide sequence ID" value="NZ_CP058649.1"/>
</dbReference>
<dbReference type="KEGG" id="vpy:HZI73_20700"/>
<dbReference type="AlphaFoldDB" id="A0A8J8MMG8"/>
<feature type="transmembrane region" description="Helical" evidence="1">
    <location>
        <begin position="12"/>
        <end position="38"/>
    </location>
</feature>
<name>A0A8J8MMG8_9FIRM</name>
<keyword evidence="3" id="KW-1185">Reference proteome</keyword>
<gene>
    <name evidence="2" type="ORF">HZI73_20700</name>
</gene>
<protein>
    <submittedName>
        <fullName evidence="2">Uncharacterized protein</fullName>
    </submittedName>
</protein>